<evidence type="ECO:0000313" key="3">
    <source>
        <dbReference type="EMBL" id="QQD19947.1"/>
    </source>
</evidence>
<dbReference type="KEGG" id="snan:I6N98_08990"/>
<dbReference type="RefSeq" id="WP_198570193.1">
    <property type="nucleotide sequence ID" value="NZ_CP066167.1"/>
</dbReference>
<proteinExistence type="predicted"/>
<accession>A0A7T4R4C7</accession>
<dbReference type="InterPro" id="IPR006683">
    <property type="entry name" value="Thioestr_dom"/>
</dbReference>
<protein>
    <submittedName>
        <fullName evidence="3">PaaI family thioesterase</fullName>
    </submittedName>
</protein>
<gene>
    <name evidence="2" type="ORF">I6N98_02195</name>
    <name evidence="3" type="ORF">I6N98_08990</name>
</gene>
<dbReference type="Proteomes" id="UP000596063">
    <property type="component" value="Chromosome"/>
</dbReference>
<feature type="domain" description="Thioesterase" evidence="1">
    <location>
        <begin position="64"/>
        <end position="132"/>
    </location>
</feature>
<evidence type="ECO:0000313" key="2">
    <source>
        <dbReference type="EMBL" id="QQD18703.1"/>
    </source>
</evidence>
<evidence type="ECO:0000313" key="4">
    <source>
        <dbReference type="Proteomes" id="UP000596063"/>
    </source>
</evidence>
<keyword evidence="4" id="KW-1185">Reference proteome</keyword>
<name>A0A7T4R4C7_9GAMM</name>
<dbReference type="SUPFAM" id="SSF54637">
    <property type="entry name" value="Thioesterase/thiol ester dehydrase-isomerase"/>
    <property type="match status" value="1"/>
</dbReference>
<dbReference type="InterPro" id="IPR029069">
    <property type="entry name" value="HotDog_dom_sf"/>
</dbReference>
<sequence length="157" mass="17259">MTDSKHNQWNSATAIAWQFTEQVPHSRDLGMQIISITKNQACIRLPPNPRLFVDDNTEEFCASVLYSLADSASGLAVLAEARDSSPIATLDLRVDYFQPAKGDRALLAVATCPKLTEEVAFIHCNIFHEGCHELLATANATFMRNTPGGRILANERA</sequence>
<dbReference type="Gene3D" id="3.10.129.10">
    <property type="entry name" value="Hotdog Thioesterase"/>
    <property type="match status" value="1"/>
</dbReference>
<dbReference type="EMBL" id="CP066167">
    <property type="protein sequence ID" value="QQD18703.1"/>
    <property type="molecule type" value="Genomic_DNA"/>
</dbReference>
<dbReference type="CDD" id="cd03443">
    <property type="entry name" value="PaaI_thioesterase"/>
    <property type="match status" value="1"/>
</dbReference>
<evidence type="ECO:0000259" key="1">
    <source>
        <dbReference type="Pfam" id="PF03061"/>
    </source>
</evidence>
<dbReference type="EMBL" id="CP066167">
    <property type="protein sequence ID" value="QQD19947.1"/>
    <property type="molecule type" value="Genomic_DNA"/>
</dbReference>
<dbReference type="AlphaFoldDB" id="A0A7T4R4C7"/>
<reference evidence="3 4" key="1">
    <citation type="submission" date="2020-12" db="EMBL/GenBank/DDBJ databases">
        <authorList>
            <person name="Shan Y."/>
        </authorList>
    </citation>
    <scope>NUCLEOTIDE SEQUENCE [LARGE SCALE GENOMIC DNA]</scope>
    <source>
        <strain evidence="3">Csc3.9</strain>
        <strain evidence="4">csc3.9</strain>
    </source>
</reference>
<dbReference type="GO" id="GO:0016790">
    <property type="term" value="F:thiolester hydrolase activity"/>
    <property type="evidence" value="ECO:0007669"/>
    <property type="project" value="UniProtKB-ARBA"/>
</dbReference>
<organism evidence="3 4">
    <name type="scientific">Spongiibacter nanhainus</name>
    <dbReference type="NCBI Taxonomy" id="2794344"/>
    <lineage>
        <taxon>Bacteria</taxon>
        <taxon>Pseudomonadati</taxon>
        <taxon>Pseudomonadota</taxon>
        <taxon>Gammaproteobacteria</taxon>
        <taxon>Cellvibrionales</taxon>
        <taxon>Spongiibacteraceae</taxon>
        <taxon>Spongiibacter</taxon>
    </lineage>
</organism>
<dbReference type="KEGG" id="snan:I6N98_02195"/>
<dbReference type="Pfam" id="PF03061">
    <property type="entry name" value="4HBT"/>
    <property type="match status" value="1"/>
</dbReference>